<feature type="transmembrane region" description="Helical" evidence="7">
    <location>
        <begin position="110"/>
        <end position="131"/>
    </location>
</feature>
<dbReference type="EMBL" id="CAJSLV010000059">
    <property type="protein sequence ID" value="CAG6394957.1"/>
    <property type="molecule type" value="Genomic_DNA"/>
</dbReference>
<keyword evidence="9" id="KW-1185">Reference proteome</keyword>
<dbReference type="PANTHER" id="PTHR33452">
    <property type="entry name" value="OXIDOREDUCTASE CATD-RELATED"/>
    <property type="match status" value="1"/>
</dbReference>
<sequence length="143" mass="15008">MDTDMRLDAARPYVLSLYRMVVGLLFASHGASSVLGAFGGPDGGRPAVGHWPGWWAGLIQLGCGVLVFAGIGEAGTRVAALLGSGSMAYAYFTVHQKHALWPIQNGGEPSAMFCWSLLLITVMGPGAWSLARLARRLQPAGAP</sequence>
<accession>A0A9W4DNZ7</accession>
<dbReference type="InterPro" id="IPR032808">
    <property type="entry name" value="DoxX"/>
</dbReference>
<evidence type="ECO:0000256" key="2">
    <source>
        <dbReference type="ARBA" id="ARBA00006679"/>
    </source>
</evidence>
<dbReference type="RefSeq" id="WP_251491786.1">
    <property type="nucleotide sequence ID" value="NZ_CAJSLV010000059.1"/>
</dbReference>
<dbReference type="InterPro" id="IPR051907">
    <property type="entry name" value="DoxX-like_oxidoreductase"/>
</dbReference>
<evidence type="ECO:0000256" key="5">
    <source>
        <dbReference type="ARBA" id="ARBA00022989"/>
    </source>
</evidence>
<proteinExistence type="inferred from homology"/>
<dbReference type="PANTHER" id="PTHR33452:SF4">
    <property type="entry name" value="BLL4328 PROTEIN"/>
    <property type="match status" value="1"/>
</dbReference>
<organism evidence="8 9">
    <name type="scientific">Actinacidiphila cocklensis</name>
    <dbReference type="NCBI Taxonomy" id="887465"/>
    <lineage>
        <taxon>Bacteria</taxon>
        <taxon>Bacillati</taxon>
        <taxon>Actinomycetota</taxon>
        <taxon>Actinomycetes</taxon>
        <taxon>Kitasatosporales</taxon>
        <taxon>Streptomycetaceae</taxon>
        <taxon>Actinacidiphila</taxon>
    </lineage>
</organism>
<feature type="transmembrane region" description="Helical" evidence="7">
    <location>
        <begin position="52"/>
        <end position="71"/>
    </location>
</feature>
<gene>
    <name evidence="8" type="ORF">SCOCK_30190</name>
</gene>
<keyword evidence="5 7" id="KW-1133">Transmembrane helix</keyword>
<evidence type="ECO:0000256" key="6">
    <source>
        <dbReference type="ARBA" id="ARBA00023136"/>
    </source>
</evidence>
<comment type="subcellular location">
    <subcellularLocation>
        <location evidence="1">Cell membrane</location>
        <topology evidence="1">Multi-pass membrane protein</topology>
    </subcellularLocation>
</comment>
<evidence type="ECO:0000256" key="7">
    <source>
        <dbReference type="SAM" id="Phobius"/>
    </source>
</evidence>
<evidence type="ECO:0000313" key="9">
    <source>
        <dbReference type="Proteomes" id="UP001152519"/>
    </source>
</evidence>
<dbReference type="Proteomes" id="UP001152519">
    <property type="component" value="Unassembled WGS sequence"/>
</dbReference>
<keyword evidence="4 7" id="KW-0812">Transmembrane</keyword>
<reference evidence="8" key="1">
    <citation type="submission" date="2021-05" db="EMBL/GenBank/DDBJ databases">
        <authorList>
            <person name="Arsene-Ploetze F."/>
        </authorList>
    </citation>
    <scope>NUCLEOTIDE SEQUENCE</scope>
    <source>
        <strain evidence="8">DSM 42138</strain>
    </source>
</reference>
<evidence type="ECO:0000256" key="3">
    <source>
        <dbReference type="ARBA" id="ARBA00022475"/>
    </source>
</evidence>
<protein>
    <submittedName>
        <fullName evidence="8">Oxidoreductase</fullName>
    </submittedName>
</protein>
<name>A0A9W4DNZ7_9ACTN</name>
<comment type="caution">
    <text evidence="8">The sequence shown here is derived from an EMBL/GenBank/DDBJ whole genome shotgun (WGS) entry which is preliminary data.</text>
</comment>
<evidence type="ECO:0000256" key="1">
    <source>
        <dbReference type="ARBA" id="ARBA00004651"/>
    </source>
</evidence>
<feature type="transmembrane region" description="Helical" evidence="7">
    <location>
        <begin position="21"/>
        <end position="40"/>
    </location>
</feature>
<dbReference type="AlphaFoldDB" id="A0A9W4DNZ7"/>
<comment type="similarity">
    <text evidence="2">Belongs to the DoxX family.</text>
</comment>
<feature type="transmembrane region" description="Helical" evidence="7">
    <location>
        <begin position="78"/>
        <end position="94"/>
    </location>
</feature>
<evidence type="ECO:0000256" key="4">
    <source>
        <dbReference type="ARBA" id="ARBA00022692"/>
    </source>
</evidence>
<dbReference type="Pfam" id="PF07681">
    <property type="entry name" value="DoxX"/>
    <property type="match status" value="1"/>
</dbReference>
<evidence type="ECO:0000313" key="8">
    <source>
        <dbReference type="EMBL" id="CAG6394957.1"/>
    </source>
</evidence>
<dbReference type="GO" id="GO:0005886">
    <property type="term" value="C:plasma membrane"/>
    <property type="evidence" value="ECO:0007669"/>
    <property type="project" value="UniProtKB-SubCell"/>
</dbReference>
<keyword evidence="6 7" id="KW-0472">Membrane</keyword>
<keyword evidence="3" id="KW-1003">Cell membrane</keyword>